<dbReference type="EnsemblMetazoa" id="SSS_1892s_mrna">
    <property type="protein sequence ID" value="KAF7491907.1"/>
    <property type="gene ID" value="SSS_1892"/>
</dbReference>
<reference evidence="4" key="1">
    <citation type="journal article" date="2020" name="PLoS Negl. Trop. Dis.">
        <title>High-quality nuclear genome for Sarcoptes scabiei-A critical resource for a neglected parasite.</title>
        <authorList>
            <person name="Korhonen P.K."/>
            <person name="Gasser R.B."/>
            <person name="Ma G."/>
            <person name="Wang T."/>
            <person name="Stroehlein A.J."/>
            <person name="Young N.D."/>
            <person name="Ang C.S."/>
            <person name="Fernando D.D."/>
            <person name="Lu H.C."/>
            <person name="Taylor S."/>
            <person name="Reynolds S.L."/>
            <person name="Mofiz E."/>
            <person name="Najaraj S.H."/>
            <person name="Gowda H."/>
            <person name="Madugundu A."/>
            <person name="Renuse S."/>
            <person name="Holt D."/>
            <person name="Pandey A."/>
            <person name="Papenfuss A.T."/>
            <person name="Fischer K."/>
        </authorList>
    </citation>
    <scope>NUCLEOTIDE SEQUENCE [LARGE SCALE GENOMIC DNA]</scope>
</reference>
<dbReference type="AlphaFoldDB" id="A0A834VBZ9"/>
<feature type="region of interest" description="Disordered" evidence="1">
    <location>
        <begin position="668"/>
        <end position="722"/>
    </location>
</feature>
<feature type="region of interest" description="Disordered" evidence="1">
    <location>
        <begin position="580"/>
        <end position="652"/>
    </location>
</feature>
<evidence type="ECO:0000313" key="4">
    <source>
        <dbReference type="Proteomes" id="UP000070412"/>
    </source>
</evidence>
<proteinExistence type="predicted"/>
<feature type="region of interest" description="Disordered" evidence="1">
    <location>
        <begin position="744"/>
        <end position="777"/>
    </location>
</feature>
<feature type="compositionally biased region" description="Polar residues" evidence="1">
    <location>
        <begin position="668"/>
        <end position="677"/>
    </location>
</feature>
<dbReference type="EMBL" id="WVUK01000058">
    <property type="protein sequence ID" value="KAF7491907.1"/>
    <property type="molecule type" value="Genomic_DNA"/>
</dbReference>
<feature type="region of interest" description="Disordered" evidence="1">
    <location>
        <begin position="174"/>
        <end position="233"/>
    </location>
</feature>
<protein>
    <recommendedName>
        <fullName evidence="5">MATH domain-containing protein</fullName>
    </recommendedName>
</protein>
<evidence type="ECO:0000256" key="1">
    <source>
        <dbReference type="SAM" id="MobiDB-lite"/>
    </source>
</evidence>
<gene>
    <name evidence="2" type="ORF">SSS_1892</name>
</gene>
<feature type="compositionally biased region" description="Low complexity" evidence="1">
    <location>
        <begin position="212"/>
        <end position="233"/>
    </location>
</feature>
<keyword evidence="4" id="KW-1185">Reference proteome</keyword>
<reference evidence="3" key="3">
    <citation type="submission" date="2022-06" db="UniProtKB">
        <authorList>
            <consortium name="EnsemblMetazoa"/>
        </authorList>
    </citation>
    <scope>IDENTIFICATION</scope>
</reference>
<feature type="compositionally biased region" description="Gly residues" evidence="1">
    <location>
        <begin position="176"/>
        <end position="190"/>
    </location>
</feature>
<evidence type="ECO:0000313" key="3">
    <source>
        <dbReference type="EnsemblMetazoa" id="KAF7491907.1"/>
    </source>
</evidence>
<name>A0A834VBZ9_SARSC</name>
<dbReference type="OrthoDB" id="10035275at2759"/>
<sequence>MALLHRFSKLNDRSNTGIFTFIVTRSVTRDLHRDATTKDFYYAHHRWAISFARTADKILGVYLIHRDTSANAYTTVDFTFTLLNREHFSRNEQYAEKQCKFSSDCPAHGINKWIPLNDIQSRNFGDETGEFILELSLSNLMTVFEANISLQGIVSGPIGNTNVSNINSSTGYNSNSGGGGSGGPSAGGSPGTISNACTTSLSNSHHKNSQLSSPSTSSTVATTATTPATTASSTSSNHQLSLILFKNGKLETSYFHFGSFEWNISIVINNGSGGSGPASLVRGLFKDSSHHHHHHQQQEQDLYGTKSNRSYLVYLNRLTGFENACRIQYRLVLGQDQLREDSGTIEQISDMNGRSRGYQIDHHTFTQLAVMGIVNLYFEFYSCNTISEAKVPITSSISPTINCYDRNKQGWSVESDIESDNLKLKLYFMDMHSVPRNHLRYVSWFVYVIVQDPHTGQQDNVAVKNAPHYNYYIQDGIDMGVVMETDISVADIKSVPKKYLENETNLTIHVEWLDSIMLFNHIYNKYDDIERIHCHQMRREIAALANENYCLERQMFAYQKSISIANNQMSMLDSGTDHSMARLSISSPSKSTNHQQHQQSFSLAPLNSPSSNTGSNNSSKNHTYRNAQKAQQQHQHQQQQYHHHKQAQQQQYNPELSSYYRDELSTNTTASIESSSPYYERPQVQSSSSSVTTPSSTSHPRPETVNYGVERSATPVPSSPMQSLLPIHAQQQLQQLNYLLGNTESISQPGSARQSFSGPATPLHHQTPQSPYSQPLSTTNPITYQSTNYIHHHHHHHRLPATPNQPSTSITAGMMAAAAAAAGGGGGVGYTQPAIGYRLPSPNSNPNIAHLYLDKNLANLT</sequence>
<feature type="compositionally biased region" description="Low complexity" evidence="1">
    <location>
        <begin position="682"/>
        <end position="698"/>
    </location>
</feature>
<evidence type="ECO:0008006" key="5">
    <source>
        <dbReference type="Google" id="ProtNLM"/>
    </source>
</evidence>
<feature type="compositionally biased region" description="Polar residues" evidence="1">
    <location>
        <begin position="584"/>
        <end position="602"/>
    </location>
</feature>
<accession>A0A834VBZ9</accession>
<reference evidence="2" key="2">
    <citation type="submission" date="2020-01" db="EMBL/GenBank/DDBJ databases">
        <authorList>
            <person name="Korhonen P.K.K."/>
            <person name="Guangxu M.G."/>
            <person name="Wang T.W."/>
            <person name="Stroehlein A.J.S."/>
            <person name="Young N.D."/>
            <person name="Ang C.-S.A."/>
            <person name="Fernando D.W.F."/>
            <person name="Lu H.L."/>
            <person name="Taylor S.T."/>
            <person name="Ehtesham M.E.M."/>
            <person name="Najaraj S.H.N."/>
            <person name="Harsha G.H.G."/>
            <person name="Madugundu A.M."/>
            <person name="Renuse S.R."/>
            <person name="Holt D.H."/>
            <person name="Pandey A.P."/>
            <person name="Papenfuss A.P."/>
            <person name="Gasser R.B.G."/>
            <person name="Fischer K.F."/>
        </authorList>
    </citation>
    <scope>NUCLEOTIDE SEQUENCE</scope>
    <source>
        <strain evidence="2">SSS_KF_BRIS2020</strain>
    </source>
</reference>
<organism evidence="2">
    <name type="scientific">Sarcoptes scabiei</name>
    <name type="common">Itch mite</name>
    <name type="synonym">Acarus scabiei</name>
    <dbReference type="NCBI Taxonomy" id="52283"/>
    <lineage>
        <taxon>Eukaryota</taxon>
        <taxon>Metazoa</taxon>
        <taxon>Ecdysozoa</taxon>
        <taxon>Arthropoda</taxon>
        <taxon>Chelicerata</taxon>
        <taxon>Arachnida</taxon>
        <taxon>Acari</taxon>
        <taxon>Acariformes</taxon>
        <taxon>Sarcoptiformes</taxon>
        <taxon>Astigmata</taxon>
        <taxon>Psoroptidia</taxon>
        <taxon>Sarcoptoidea</taxon>
        <taxon>Sarcoptidae</taxon>
        <taxon>Sarcoptinae</taxon>
        <taxon>Sarcoptes</taxon>
    </lineage>
</organism>
<dbReference type="SUPFAM" id="SSF49599">
    <property type="entry name" value="TRAF domain-like"/>
    <property type="match status" value="1"/>
</dbReference>
<feature type="compositionally biased region" description="Low complexity" evidence="1">
    <location>
        <begin position="607"/>
        <end position="621"/>
    </location>
</feature>
<feature type="compositionally biased region" description="Low complexity" evidence="1">
    <location>
        <begin position="628"/>
        <end position="640"/>
    </location>
</feature>
<dbReference type="Proteomes" id="UP000070412">
    <property type="component" value="Unassembled WGS sequence"/>
</dbReference>
<evidence type="ECO:0000313" key="2">
    <source>
        <dbReference type="EMBL" id="KAF7491907.1"/>
    </source>
</evidence>